<dbReference type="GO" id="GO:0000049">
    <property type="term" value="F:tRNA binding"/>
    <property type="evidence" value="ECO:0007669"/>
    <property type="project" value="UniProtKB-UniRule"/>
</dbReference>
<organism evidence="3 4">
    <name type="scientific">Desulfoferula mesophila</name>
    <dbReference type="NCBI Taxonomy" id="3058419"/>
    <lineage>
        <taxon>Bacteria</taxon>
        <taxon>Pseudomonadati</taxon>
        <taxon>Thermodesulfobacteriota</taxon>
        <taxon>Desulfarculia</taxon>
        <taxon>Desulfarculales</taxon>
        <taxon>Desulfarculaceae</taxon>
        <taxon>Desulfoferula</taxon>
    </lineage>
</organism>
<evidence type="ECO:0000256" key="2">
    <source>
        <dbReference type="HAMAP-Rule" id="MF_00518"/>
    </source>
</evidence>
<dbReference type="GO" id="GO:0043908">
    <property type="term" value="F:Ser(Gly)-tRNA(Ala) hydrolase activity"/>
    <property type="evidence" value="ECO:0007669"/>
    <property type="project" value="UniProtKB-UniRule"/>
</dbReference>
<evidence type="ECO:0000313" key="4">
    <source>
        <dbReference type="Proteomes" id="UP001366166"/>
    </source>
</evidence>
<dbReference type="InterPro" id="IPR023509">
    <property type="entry name" value="DTD-like_sf"/>
</dbReference>
<dbReference type="Proteomes" id="UP001366166">
    <property type="component" value="Chromosome"/>
</dbReference>
<dbReference type="AlphaFoldDB" id="A0AAU9EG19"/>
<dbReference type="CDD" id="cd00563">
    <property type="entry name" value="Dtyr_deacylase"/>
    <property type="match status" value="1"/>
</dbReference>
<comment type="catalytic activity">
    <reaction evidence="2">
        <text>a D-aminoacyl-tRNA + H2O = a tRNA + a D-alpha-amino acid + H(+)</text>
        <dbReference type="Rhea" id="RHEA:13953"/>
        <dbReference type="Rhea" id="RHEA-COMP:10123"/>
        <dbReference type="Rhea" id="RHEA-COMP:10124"/>
        <dbReference type="ChEBI" id="CHEBI:15377"/>
        <dbReference type="ChEBI" id="CHEBI:15378"/>
        <dbReference type="ChEBI" id="CHEBI:59871"/>
        <dbReference type="ChEBI" id="CHEBI:78442"/>
        <dbReference type="ChEBI" id="CHEBI:79333"/>
        <dbReference type="EC" id="3.1.1.96"/>
    </reaction>
</comment>
<dbReference type="NCBIfam" id="TIGR00256">
    <property type="entry name" value="D-aminoacyl-tRNA deacylase"/>
    <property type="match status" value="1"/>
</dbReference>
<feature type="short sequence motif" description="Gly-cisPro motif, important for rejection of L-amino acids" evidence="2">
    <location>
        <begin position="137"/>
        <end position="138"/>
    </location>
</feature>
<comment type="subcellular location">
    <subcellularLocation>
        <location evidence="2">Cytoplasm</location>
    </subcellularLocation>
</comment>
<dbReference type="SUPFAM" id="SSF69500">
    <property type="entry name" value="DTD-like"/>
    <property type="match status" value="1"/>
</dbReference>
<dbReference type="Pfam" id="PF02580">
    <property type="entry name" value="Tyr_Deacylase"/>
    <property type="match status" value="1"/>
</dbReference>
<keyword evidence="2" id="KW-0820">tRNA-binding</keyword>
<dbReference type="GO" id="GO:0005737">
    <property type="term" value="C:cytoplasm"/>
    <property type="evidence" value="ECO:0007669"/>
    <property type="project" value="UniProtKB-SubCell"/>
</dbReference>
<comment type="function">
    <text evidence="2">An aminoacyl-tRNA editing enzyme that deacylates mischarged D-aminoacyl-tRNAs. Also deacylates mischarged glycyl-tRNA(Ala), protecting cells against glycine mischarging by AlaRS. Acts via tRNA-based rather than protein-based catalysis; rejects L-amino acids rather than detecting D-amino acids in the active site. By recycling D-aminoacyl-tRNA to D-amino acids and free tRNA molecules, this enzyme counteracts the toxicity associated with the formation of D-aminoacyl-tRNA entities in vivo and helps enforce protein L-homochirality.</text>
</comment>
<dbReference type="EC" id="3.1.1.96" evidence="2"/>
<dbReference type="EMBL" id="AP028679">
    <property type="protein sequence ID" value="BEQ16128.1"/>
    <property type="molecule type" value="Genomic_DNA"/>
</dbReference>
<dbReference type="KEGG" id="dmp:FAK_31940"/>
<dbReference type="RefSeq" id="WP_338601521.1">
    <property type="nucleotide sequence ID" value="NZ_AP028679.1"/>
</dbReference>
<keyword evidence="2" id="KW-0378">Hydrolase</keyword>
<dbReference type="PANTHER" id="PTHR10472">
    <property type="entry name" value="D-TYROSYL-TRNA TYR DEACYLASE"/>
    <property type="match status" value="1"/>
</dbReference>
<dbReference type="PANTHER" id="PTHR10472:SF5">
    <property type="entry name" value="D-AMINOACYL-TRNA DEACYLASE 1"/>
    <property type="match status" value="1"/>
</dbReference>
<sequence length="149" mass="15677">MRAVVQRVSQASVEVEGAVVGAIGPGLMVLLGVSRDDGPAEAAWLAAKIAGLRIFPDAREKLNLSVFDTGGEVLVVSQFTLWGDCAKGRRPAFVRAAGGEQAEPLYLAFVEELRKLGLTVATGSFGAMMEVSLVNSGPVTLLLDTEKTF</sequence>
<keyword evidence="2" id="KW-0963">Cytoplasm</keyword>
<evidence type="ECO:0000313" key="3">
    <source>
        <dbReference type="EMBL" id="BEQ16128.1"/>
    </source>
</evidence>
<accession>A0AAU9EG19</accession>
<dbReference type="EC" id="3.1.1.-" evidence="2"/>
<comment type="similarity">
    <text evidence="1 2">Belongs to the DTD family.</text>
</comment>
<evidence type="ECO:0000256" key="1">
    <source>
        <dbReference type="ARBA" id="ARBA00009673"/>
    </source>
</evidence>
<dbReference type="GO" id="GO:0106026">
    <property type="term" value="F:Gly-tRNA(Ala) deacylase activity"/>
    <property type="evidence" value="ECO:0007669"/>
    <property type="project" value="UniProtKB-UniRule"/>
</dbReference>
<comment type="domain">
    <text evidence="2">A Gly-cisPro motif from one monomer fits into the active site of the other monomer to allow specific chiral rejection of L-amino acids.</text>
</comment>
<dbReference type="FunFam" id="3.50.80.10:FF:000001">
    <property type="entry name" value="D-aminoacyl-tRNA deacylase"/>
    <property type="match status" value="1"/>
</dbReference>
<comment type="catalytic activity">
    <reaction evidence="2">
        <text>glycyl-tRNA(Ala) + H2O = tRNA(Ala) + glycine + H(+)</text>
        <dbReference type="Rhea" id="RHEA:53744"/>
        <dbReference type="Rhea" id="RHEA-COMP:9657"/>
        <dbReference type="Rhea" id="RHEA-COMP:13640"/>
        <dbReference type="ChEBI" id="CHEBI:15377"/>
        <dbReference type="ChEBI" id="CHEBI:15378"/>
        <dbReference type="ChEBI" id="CHEBI:57305"/>
        <dbReference type="ChEBI" id="CHEBI:78442"/>
        <dbReference type="ChEBI" id="CHEBI:78522"/>
    </reaction>
</comment>
<dbReference type="HAMAP" id="MF_00518">
    <property type="entry name" value="Deacylase_Dtd"/>
    <property type="match status" value="1"/>
</dbReference>
<proteinExistence type="inferred from homology"/>
<name>A0AAU9EG19_9BACT</name>
<dbReference type="InterPro" id="IPR003732">
    <property type="entry name" value="Daa-tRNA_deacyls_DTD"/>
</dbReference>
<comment type="subunit">
    <text evidence="2">Homodimer.</text>
</comment>
<keyword evidence="2" id="KW-0694">RNA-binding</keyword>
<keyword evidence="4" id="KW-1185">Reference proteome</keyword>
<gene>
    <name evidence="2 3" type="primary">dtd</name>
    <name evidence="3" type="ORF">FAK_31940</name>
</gene>
<reference evidence="4" key="1">
    <citation type="journal article" date="2023" name="Arch. Microbiol.">
        <title>Desulfoferula mesophilus gen. nov. sp. nov., a mesophilic sulfate-reducing bacterium isolated from a brackish lake sediment.</title>
        <authorList>
            <person name="Watanabe T."/>
            <person name="Yabe T."/>
            <person name="Tsuji J.M."/>
            <person name="Fukui M."/>
        </authorList>
    </citation>
    <scope>NUCLEOTIDE SEQUENCE [LARGE SCALE GENOMIC DNA]</scope>
    <source>
        <strain evidence="4">12FAK</strain>
    </source>
</reference>
<dbReference type="GO" id="GO:0019478">
    <property type="term" value="P:D-amino acid catabolic process"/>
    <property type="evidence" value="ECO:0007669"/>
    <property type="project" value="UniProtKB-UniRule"/>
</dbReference>
<protein>
    <recommendedName>
        <fullName evidence="2">D-aminoacyl-tRNA deacylase</fullName>
        <shortName evidence="2">DTD</shortName>
        <ecNumber evidence="2">3.1.1.96</ecNumber>
    </recommendedName>
    <alternativeName>
        <fullName evidence="2">Gly-tRNA(Ala) deacylase</fullName>
        <ecNumber evidence="2">3.1.1.-</ecNumber>
    </alternativeName>
</protein>
<dbReference type="Gene3D" id="3.50.80.10">
    <property type="entry name" value="D-tyrosyl-tRNA(Tyr) deacylase"/>
    <property type="match status" value="1"/>
</dbReference>
<dbReference type="GO" id="GO:0051500">
    <property type="term" value="F:D-tyrosyl-tRNA(Tyr) deacylase activity"/>
    <property type="evidence" value="ECO:0007669"/>
    <property type="project" value="TreeGrafter"/>
</dbReference>